<feature type="region of interest" description="Disordered" evidence="1">
    <location>
        <begin position="159"/>
        <end position="180"/>
    </location>
</feature>
<dbReference type="EMBL" id="BMVC01000018">
    <property type="protein sequence ID" value="GHD12854.1"/>
    <property type="molecule type" value="Genomic_DNA"/>
</dbReference>
<dbReference type="Proteomes" id="UP000638353">
    <property type="component" value="Unassembled WGS sequence"/>
</dbReference>
<feature type="compositionally biased region" description="Basic and acidic residues" evidence="1">
    <location>
        <begin position="161"/>
        <end position="172"/>
    </location>
</feature>
<reference evidence="3" key="2">
    <citation type="submission" date="2020-09" db="EMBL/GenBank/DDBJ databases">
        <authorList>
            <person name="Sun Q."/>
            <person name="Ohkuma M."/>
        </authorList>
    </citation>
    <scope>NUCLEOTIDE SEQUENCE</scope>
    <source>
        <strain evidence="3">JCM 4637</strain>
    </source>
</reference>
<evidence type="ECO:0000256" key="2">
    <source>
        <dbReference type="SAM" id="Phobius"/>
    </source>
</evidence>
<evidence type="ECO:0000313" key="4">
    <source>
        <dbReference type="Proteomes" id="UP000638353"/>
    </source>
</evidence>
<gene>
    <name evidence="3" type="ORF">GCM10010334_70410</name>
</gene>
<reference evidence="3" key="1">
    <citation type="journal article" date="2014" name="Int. J. Syst. Evol. Microbiol.">
        <title>Complete genome sequence of Corynebacterium casei LMG S-19264T (=DSM 44701T), isolated from a smear-ripened cheese.</title>
        <authorList>
            <consortium name="US DOE Joint Genome Institute (JGI-PGF)"/>
            <person name="Walter F."/>
            <person name="Albersmeier A."/>
            <person name="Kalinowski J."/>
            <person name="Ruckert C."/>
        </authorList>
    </citation>
    <scope>NUCLEOTIDE SEQUENCE</scope>
    <source>
        <strain evidence="3">JCM 4637</strain>
    </source>
</reference>
<evidence type="ECO:0000256" key="1">
    <source>
        <dbReference type="SAM" id="MobiDB-lite"/>
    </source>
</evidence>
<keyword evidence="2" id="KW-1133">Transmembrane helix</keyword>
<evidence type="ECO:0000313" key="3">
    <source>
        <dbReference type="EMBL" id="GHD12854.1"/>
    </source>
</evidence>
<keyword evidence="2" id="KW-0472">Membrane</keyword>
<name>A0A919CDV6_9ACTN</name>
<keyword evidence="2" id="KW-0812">Transmembrane</keyword>
<dbReference type="RefSeq" id="WP_189827056.1">
    <property type="nucleotide sequence ID" value="NZ_BMVC01000018.1"/>
</dbReference>
<dbReference type="AlphaFoldDB" id="A0A919CDV6"/>
<comment type="caution">
    <text evidence="3">The sequence shown here is derived from an EMBL/GenBank/DDBJ whole genome shotgun (WGS) entry which is preliminary data.</text>
</comment>
<accession>A0A919CDV6</accession>
<feature type="transmembrane region" description="Helical" evidence="2">
    <location>
        <begin position="6"/>
        <end position="27"/>
    </location>
</feature>
<sequence length="180" mass="20052">MDAGTAAILGAAIGALGGLGGGWLTVFGQGRHQRRQQAAERERWRNELRRDAYNTCIASMKRLSASWWKFSDQMWSENSTPEQWQSAFVEAHDAWTQFSAAVAAVAVAGPHRVVDAADQLRSAMYDLEKCGLHWYRAAQSQGHGRLDENSFRFRQAMNAKKAPDRAFQKAAREALGTEQP</sequence>
<organism evidence="3 4">
    <name type="scientific">Streptomyces finlayi</name>
    <dbReference type="NCBI Taxonomy" id="67296"/>
    <lineage>
        <taxon>Bacteria</taxon>
        <taxon>Bacillati</taxon>
        <taxon>Actinomycetota</taxon>
        <taxon>Actinomycetes</taxon>
        <taxon>Kitasatosporales</taxon>
        <taxon>Streptomycetaceae</taxon>
        <taxon>Streptomyces</taxon>
    </lineage>
</organism>
<proteinExistence type="predicted"/>
<protein>
    <submittedName>
        <fullName evidence="3">Uncharacterized protein</fullName>
    </submittedName>
</protein>